<dbReference type="NCBIfam" id="NF007783">
    <property type="entry name" value="PRK10474.1"/>
    <property type="match status" value="1"/>
</dbReference>
<name>A0A173S2R5_ANAHA</name>
<gene>
    <name evidence="8" type="primary">manP_2</name>
    <name evidence="8" type="ORF">ERS852425_00955</name>
</gene>
<evidence type="ECO:0000256" key="4">
    <source>
        <dbReference type="ARBA" id="ARBA00022679"/>
    </source>
</evidence>
<dbReference type="PANTHER" id="PTHR30505:SF0">
    <property type="entry name" value="FRUCTOSE-LIKE PTS SYSTEM EIIBC COMPONENT-RELATED"/>
    <property type="match status" value="1"/>
</dbReference>
<dbReference type="InterPro" id="IPR003353">
    <property type="entry name" value="PTS_IIB_fruc"/>
</dbReference>
<dbReference type="PANTHER" id="PTHR30505">
    <property type="entry name" value="FRUCTOSE-LIKE PERMEASE"/>
    <property type="match status" value="1"/>
</dbReference>
<protein>
    <submittedName>
        <fullName evidence="8">EIIBCA-Man</fullName>
    </submittedName>
</protein>
<dbReference type="GO" id="GO:0090563">
    <property type="term" value="F:protein-phosphocysteine-sugar phosphotransferase activity"/>
    <property type="evidence" value="ECO:0007669"/>
    <property type="project" value="TreeGrafter"/>
</dbReference>
<dbReference type="InterPro" id="IPR013011">
    <property type="entry name" value="PTS_EIIB_2"/>
</dbReference>
<dbReference type="GO" id="GO:0009401">
    <property type="term" value="P:phosphoenolpyruvate-dependent sugar phosphotransferase system"/>
    <property type="evidence" value="ECO:0007669"/>
    <property type="project" value="UniProtKB-KW"/>
</dbReference>
<dbReference type="InterPro" id="IPR003501">
    <property type="entry name" value="PTS_EIIB_2/3"/>
</dbReference>
<dbReference type="InterPro" id="IPR036095">
    <property type="entry name" value="PTS_EIIB-like_sf"/>
</dbReference>
<sequence length="103" mass="11215">MKVVGVTACPTGVAHTYMSAEALVLAGEKYGIDVKIETQGTAGIENNLTEEDIKEAACVILSTDVAIQGEERFHGKKVMRMGVQDLMKKAEPIMKKIKDTFDK</sequence>
<dbReference type="Pfam" id="PF02302">
    <property type="entry name" value="PTS_IIB"/>
    <property type="match status" value="1"/>
</dbReference>
<organism evidence="8 9">
    <name type="scientific">Anaerostipes hadrus</name>
    <dbReference type="NCBI Taxonomy" id="649756"/>
    <lineage>
        <taxon>Bacteria</taxon>
        <taxon>Bacillati</taxon>
        <taxon>Bacillota</taxon>
        <taxon>Clostridia</taxon>
        <taxon>Lachnospirales</taxon>
        <taxon>Lachnospiraceae</taxon>
        <taxon>Anaerostipes</taxon>
    </lineage>
</organism>
<evidence type="ECO:0000313" key="9">
    <source>
        <dbReference type="Proteomes" id="UP000095598"/>
    </source>
</evidence>
<keyword evidence="6" id="KW-0418">Kinase</keyword>
<dbReference type="RefSeq" id="WP_055258125.1">
    <property type="nucleotide sequence ID" value="NZ_CAXUGA010000007.1"/>
</dbReference>
<keyword evidence="4" id="KW-0808">Transferase</keyword>
<dbReference type="Gene3D" id="3.40.50.2300">
    <property type="match status" value="1"/>
</dbReference>
<evidence type="ECO:0000313" key="8">
    <source>
        <dbReference type="EMBL" id="CUM84187.1"/>
    </source>
</evidence>
<reference evidence="8 9" key="1">
    <citation type="submission" date="2015-09" db="EMBL/GenBank/DDBJ databases">
        <authorList>
            <consortium name="Pathogen Informatics"/>
        </authorList>
    </citation>
    <scope>NUCLEOTIDE SEQUENCE [LARGE SCALE GENOMIC DNA]</scope>
    <source>
        <strain evidence="8 9">2789STDY5608868</strain>
    </source>
</reference>
<evidence type="ECO:0000259" key="7">
    <source>
        <dbReference type="PROSITE" id="PS51099"/>
    </source>
</evidence>
<dbReference type="SUPFAM" id="SSF52794">
    <property type="entry name" value="PTS system IIB component-like"/>
    <property type="match status" value="1"/>
</dbReference>
<dbReference type="Proteomes" id="UP000095598">
    <property type="component" value="Unassembled WGS sequence"/>
</dbReference>
<keyword evidence="5" id="KW-0598">Phosphotransferase system</keyword>
<keyword evidence="2" id="KW-0597">Phosphoprotein</keyword>
<dbReference type="GO" id="GO:0005886">
    <property type="term" value="C:plasma membrane"/>
    <property type="evidence" value="ECO:0007669"/>
    <property type="project" value="TreeGrafter"/>
</dbReference>
<feature type="domain" description="PTS EIIB type-2" evidence="7">
    <location>
        <begin position="1"/>
        <end position="99"/>
    </location>
</feature>
<evidence type="ECO:0000256" key="2">
    <source>
        <dbReference type="ARBA" id="ARBA00022553"/>
    </source>
</evidence>
<evidence type="ECO:0000256" key="1">
    <source>
        <dbReference type="ARBA" id="ARBA00022448"/>
    </source>
</evidence>
<evidence type="ECO:0000256" key="3">
    <source>
        <dbReference type="ARBA" id="ARBA00022597"/>
    </source>
</evidence>
<dbReference type="GO" id="GO:0016301">
    <property type="term" value="F:kinase activity"/>
    <property type="evidence" value="ECO:0007669"/>
    <property type="project" value="UniProtKB-KW"/>
</dbReference>
<dbReference type="FunFam" id="3.40.50.2300:FF:000014">
    <property type="entry name" value="PTS system fructose-like transporter subunit IIB"/>
    <property type="match status" value="1"/>
</dbReference>
<dbReference type="PROSITE" id="PS51099">
    <property type="entry name" value="PTS_EIIB_TYPE_2"/>
    <property type="match status" value="1"/>
</dbReference>
<evidence type="ECO:0000256" key="6">
    <source>
        <dbReference type="ARBA" id="ARBA00022777"/>
    </source>
</evidence>
<accession>A0A173S2R5</accession>
<keyword evidence="1" id="KW-0813">Transport</keyword>
<dbReference type="AlphaFoldDB" id="A0A173S2R5"/>
<dbReference type="EMBL" id="CYXT01000005">
    <property type="protein sequence ID" value="CUM84187.1"/>
    <property type="molecule type" value="Genomic_DNA"/>
</dbReference>
<evidence type="ECO:0000256" key="5">
    <source>
        <dbReference type="ARBA" id="ARBA00022683"/>
    </source>
</evidence>
<keyword evidence="3" id="KW-0762">Sugar transport</keyword>
<proteinExistence type="predicted"/>
<dbReference type="CDD" id="cd05569">
    <property type="entry name" value="PTS_IIB_fructose"/>
    <property type="match status" value="1"/>
</dbReference>
<dbReference type="InterPro" id="IPR050864">
    <property type="entry name" value="Bacterial_PTS_Sugar_Transport"/>
</dbReference>
<dbReference type="NCBIfam" id="TIGR00829">
    <property type="entry name" value="FRU"/>
    <property type="match status" value="1"/>
</dbReference>
<dbReference type="GO" id="GO:0022877">
    <property type="term" value="F:protein-N(PI)-phosphohistidine-fructose phosphotransferase system transporter activity"/>
    <property type="evidence" value="ECO:0007669"/>
    <property type="project" value="InterPro"/>
</dbReference>